<dbReference type="SUPFAM" id="SSF100950">
    <property type="entry name" value="NagB/RpiA/CoA transferase-like"/>
    <property type="match status" value="1"/>
</dbReference>
<dbReference type="InterPro" id="IPR017896">
    <property type="entry name" value="4Fe4S_Fe-S-bd"/>
</dbReference>
<dbReference type="PROSITE" id="PS00198">
    <property type="entry name" value="4FE4S_FER_1"/>
    <property type="match status" value="1"/>
</dbReference>
<dbReference type="Pfam" id="PF02589">
    <property type="entry name" value="LUD_dom"/>
    <property type="match status" value="1"/>
</dbReference>
<dbReference type="InterPro" id="IPR024185">
    <property type="entry name" value="FTHF_cligase-like_sf"/>
</dbReference>
<dbReference type="Pfam" id="PF11870">
    <property type="entry name" value="LutB_C"/>
    <property type="match status" value="1"/>
</dbReference>
<dbReference type="SUPFAM" id="SSF46548">
    <property type="entry name" value="alpha-helical ferredoxin"/>
    <property type="match status" value="1"/>
</dbReference>
<keyword evidence="10" id="KW-1185">Reference proteome</keyword>
<sequence>MSSTTNLSTKELKGKYHSAIEKGLSNKQLQENLLRAMDTLRGNRKKLVTTRFIDWESLRAKGKEIKQKNLRKLDKNLLEFEKNATKNGMKVHWARDAKEANELIYGIMKDKGALKVLKGKSMASEEIGFNHFVESKGLEAFETDLGEVILQLLGEPPVHIVVPAIHKNRYEVGELFHAKLNAPLENEIEKLNAIARNYMRKEFQTFTMGMSGVNFAIANEGAIWLIENEGNGRMSTTAPDVHIAICGIEKVVESFEDAAILDSMLAPSAVGSVITCYNNIITSPRKEGEKDGPKEVHIVLLDNNRSNMLKDSHYYRSMSCIRCGSCLNHCPVYDKIGGHAYLSTYPGPIGEVITPQIYGLNSCSPMLDLCSLCGRCSEVCPVEIPLAELIRDLRSERVGQGRKIVKANGEYGASGVASSGASGASGGAGVASGISSGANALDSELHTQNPIEQSAMRGFANLATSPAKWRFVMSLTHLAPLAKPFASFVPLLSKWVKYRAFPKVSGGLHQKVKQMQGVIYE</sequence>
<gene>
    <name evidence="9" type="ORF">HMPREF2086_01451</name>
</gene>
<accession>V8C6N2</accession>
<evidence type="ECO:0000313" key="9">
    <source>
        <dbReference type="EMBL" id="ETD23004.1"/>
    </source>
</evidence>
<name>V8C6N2_9HELI</name>
<protein>
    <submittedName>
        <fullName evidence="9">Iron-sulfur cluster-binding protein</fullName>
    </submittedName>
</protein>
<evidence type="ECO:0000259" key="8">
    <source>
        <dbReference type="PROSITE" id="PS51379"/>
    </source>
</evidence>
<dbReference type="InterPro" id="IPR004452">
    <property type="entry name" value="LutB/LldF"/>
</dbReference>
<dbReference type="EMBL" id="AZJI01000006">
    <property type="protein sequence ID" value="ETD23004.1"/>
    <property type="molecule type" value="Genomic_DNA"/>
</dbReference>
<dbReference type="GO" id="GO:0006089">
    <property type="term" value="P:lactate metabolic process"/>
    <property type="evidence" value="ECO:0007669"/>
    <property type="project" value="InterPro"/>
</dbReference>
<dbReference type="InterPro" id="IPR024569">
    <property type="entry name" value="LutB_C"/>
</dbReference>
<reference evidence="9 10" key="1">
    <citation type="journal article" date="2014" name="Genome Announc.">
        <title>Draft genome sequences of six enterohepatic helicobacter species isolated from humans and one from rhesus macaques.</title>
        <authorList>
            <person name="Shen Z."/>
            <person name="Sheh A."/>
            <person name="Young S.K."/>
            <person name="Abouelliel A."/>
            <person name="Ward D.V."/>
            <person name="Earl A.M."/>
            <person name="Fox J.G."/>
        </authorList>
    </citation>
    <scope>NUCLEOTIDE SEQUENCE [LARGE SCALE GENOMIC DNA]</scope>
    <source>
        <strain evidence="9 10">MIT 99-5501</strain>
    </source>
</reference>
<dbReference type="NCBIfam" id="TIGR00273">
    <property type="entry name" value="LutB/LldF family L-lactate oxidation iron-sulfur protein"/>
    <property type="match status" value="1"/>
</dbReference>
<dbReference type="AlphaFoldDB" id="V8C6N2"/>
<keyword evidence="1" id="KW-0813">Transport</keyword>
<dbReference type="GO" id="GO:0046872">
    <property type="term" value="F:metal ion binding"/>
    <property type="evidence" value="ECO:0007669"/>
    <property type="project" value="UniProtKB-KW"/>
</dbReference>
<dbReference type="PROSITE" id="PS51379">
    <property type="entry name" value="4FE4S_FER_2"/>
    <property type="match status" value="2"/>
</dbReference>
<dbReference type="PANTHER" id="PTHR47153:SF2">
    <property type="entry name" value="LACTATE UTILIZATION PROTEIN B"/>
    <property type="match status" value="1"/>
</dbReference>
<evidence type="ECO:0000256" key="3">
    <source>
        <dbReference type="ARBA" id="ARBA00022723"/>
    </source>
</evidence>
<dbReference type="HOGENOM" id="CLU_027059_1_0_7"/>
<organism evidence="9 10">
    <name type="scientific">Helicobacter macacae MIT 99-5501</name>
    <dbReference type="NCBI Taxonomy" id="1357400"/>
    <lineage>
        <taxon>Bacteria</taxon>
        <taxon>Pseudomonadati</taxon>
        <taxon>Campylobacterota</taxon>
        <taxon>Epsilonproteobacteria</taxon>
        <taxon>Campylobacterales</taxon>
        <taxon>Helicobacteraceae</taxon>
        <taxon>Helicobacter</taxon>
    </lineage>
</organism>
<dbReference type="InterPro" id="IPR009051">
    <property type="entry name" value="Helical_ferredxn"/>
</dbReference>
<evidence type="ECO:0000256" key="5">
    <source>
        <dbReference type="ARBA" id="ARBA00022982"/>
    </source>
</evidence>
<keyword evidence="3" id="KW-0479">Metal-binding</keyword>
<evidence type="ECO:0000256" key="2">
    <source>
        <dbReference type="ARBA" id="ARBA00022485"/>
    </source>
</evidence>
<dbReference type="eggNOG" id="COG1139">
    <property type="taxonomic scope" value="Bacteria"/>
</dbReference>
<evidence type="ECO:0000256" key="7">
    <source>
        <dbReference type="ARBA" id="ARBA00023014"/>
    </source>
</evidence>
<dbReference type="InterPro" id="IPR003741">
    <property type="entry name" value="LUD_dom"/>
</dbReference>
<dbReference type="Gene3D" id="1.10.1060.10">
    <property type="entry name" value="Alpha-helical ferredoxin"/>
    <property type="match status" value="1"/>
</dbReference>
<dbReference type="STRING" id="1357400.HMPREF2086_01451"/>
<dbReference type="GO" id="GO:0051539">
    <property type="term" value="F:4 iron, 4 sulfur cluster binding"/>
    <property type="evidence" value="ECO:0007669"/>
    <property type="project" value="UniProtKB-KW"/>
</dbReference>
<keyword evidence="5" id="KW-0249">Electron transport</keyword>
<comment type="caution">
    <text evidence="9">The sequence shown here is derived from an EMBL/GenBank/DDBJ whole genome shotgun (WGS) entry which is preliminary data.</text>
</comment>
<dbReference type="PATRIC" id="fig|1357400.3.peg.1941"/>
<dbReference type="Pfam" id="PF13183">
    <property type="entry name" value="Fer4_8"/>
    <property type="match status" value="1"/>
</dbReference>
<keyword evidence="2" id="KW-0004">4Fe-4S</keyword>
<evidence type="ECO:0000313" key="10">
    <source>
        <dbReference type="Proteomes" id="UP000018731"/>
    </source>
</evidence>
<proteinExistence type="predicted"/>
<evidence type="ECO:0000256" key="4">
    <source>
        <dbReference type="ARBA" id="ARBA00022737"/>
    </source>
</evidence>
<dbReference type="OrthoDB" id="5289041at2"/>
<dbReference type="InterPro" id="IPR037171">
    <property type="entry name" value="NagB/RpiA_transferase-like"/>
</dbReference>
<dbReference type="InterPro" id="IPR017900">
    <property type="entry name" value="4Fe4S_Fe_S_CS"/>
</dbReference>
<keyword evidence="7" id="KW-0411">Iron-sulfur</keyword>
<dbReference type="Proteomes" id="UP000018731">
    <property type="component" value="Unassembled WGS sequence"/>
</dbReference>
<evidence type="ECO:0000256" key="6">
    <source>
        <dbReference type="ARBA" id="ARBA00023004"/>
    </source>
</evidence>
<keyword evidence="6" id="KW-0408">Iron</keyword>
<dbReference type="Gene3D" id="3.40.50.10420">
    <property type="entry name" value="NagB/RpiA/CoA transferase-like"/>
    <property type="match status" value="1"/>
</dbReference>
<dbReference type="PANTHER" id="PTHR47153">
    <property type="entry name" value="LACTATE UTILIZATION PROTEIN B"/>
    <property type="match status" value="1"/>
</dbReference>
<feature type="domain" description="4Fe-4S ferredoxin-type" evidence="8">
    <location>
        <begin position="311"/>
        <end position="341"/>
    </location>
</feature>
<evidence type="ECO:0000256" key="1">
    <source>
        <dbReference type="ARBA" id="ARBA00022448"/>
    </source>
</evidence>
<keyword evidence="4" id="KW-0677">Repeat</keyword>
<dbReference type="RefSeq" id="WP_023928186.1">
    <property type="nucleotide sequence ID" value="NZ_KI669455.1"/>
</dbReference>
<feature type="domain" description="4Fe-4S ferredoxin-type" evidence="8">
    <location>
        <begin position="359"/>
        <end position="392"/>
    </location>
</feature>